<comment type="subcellular location">
    <subcellularLocation>
        <location evidence="1">Membrane</location>
    </subcellularLocation>
</comment>
<dbReference type="Pfam" id="PF01103">
    <property type="entry name" value="Omp85"/>
    <property type="match status" value="1"/>
</dbReference>
<dbReference type="Gene3D" id="3.10.20.310">
    <property type="entry name" value="membrane protein fhac"/>
    <property type="match status" value="5"/>
</dbReference>
<gene>
    <name evidence="7" type="ordered locus">HRM2_25870</name>
</gene>
<dbReference type="GO" id="GO:0019867">
    <property type="term" value="C:outer membrane"/>
    <property type="evidence" value="ECO:0007669"/>
    <property type="project" value="InterPro"/>
</dbReference>
<dbReference type="InterPro" id="IPR010827">
    <property type="entry name" value="BamA/TamA_POTRA"/>
</dbReference>
<keyword evidence="8" id="KW-1185">Reference proteome</keyword>
<evidence type="ECO:0000259" key="6">
    <source>
        <dbReference type="PROSITE" id="PS51779"/>
    </source>
</evidence>
<dbReference type="STRING" id="177437.HRM2_25870"/>
<dbReference type="AlphaFoldDB" id="C0QH32"/>
<dbReference type="OrthoDB" id="9814535at2"/>
<accession>C0QH32</accession>
<keyword evidence="5" id="KW-0732">Signal</keyword>
<dbReference type="eggNOG" id="COG4775">
    <property type="taxonomic scope" value="Bacteria"/>
</dbReference>
<protein>
    <submittedName>
        <fullName evidence="7">Outer membrane surface antigen protein</fullName>
    </submittedName>
</protein>
<dbReference type="Pfam" id="PF07244">
    <property type="entry name" value="POTRA"/>
    <property type="match status" value="4"/>
</dbReference>
<keyword evidence="3" id="KW-0812">Transmembrane</keyword>
<organism evidence="7 8">
    <name type="scientific">Desulforapulum autotrophicum (strain ATCC 43914 / DSM 3382 / VKM B-1955 / HRM2)</name>
    <name type="common">Desulfobacterium autotrophicum</name>
    <dbReference type="NCBI Taxonomy" id="177437"/>
    <lineage>
        <taxon>Bacteria</taxon>
        <taxon>Pseudomonadati</taxon>
        <taxon>Thermodesulfobacteriota</taxon>
        <taxon>Desulfobacteria</taxon>
        <taxon>Desulfobacterales</taxon>
        <taxon>Desulfobacteraceae</taxon>
        <taxon>Desulforapulum</taxon>
    </lineage>
</organism>
<sequence>MKLCLPGLICLCLFVFSGITPCFPADNPRDPAPCIELKQLDISGNKQFSTLRLKLRTKLWSTTLVPFAKTCLNLDWLRKDKQDLVSFYRKKGFADASITHEIVTRNNGQALCLIIDEGLEYRIEIKGAVFFHPRQLKGEIPVFERGNLQDAGLRKGVINIRKRYHEKGFKDVTVTFTKEKTTIKGRTYWDVIFTINEKTRMRVASITIDGNRSISTDAIHKEMGLSEKGFLKNDGFSQHQLDDDLKAIKRLYLANGFKNASVKSDLTFEDNESIKGQPGIDVHIKIIVNEHDPILVKEVSIRGLGTLLDEGDTVRTLTLKPGVPFREYMVKSDENSIATLVSHKGYPHVRVKTEITTTSDTAVNLLFTVDPGPLVRVGEIRYTGNTRLKERTMQDLLKIKTNDPFSLQDIVDAEKRLRKIGAIQTVRIQAGDLKEKKSTADLEVIVKERKPYYVETALGHDTERLFYFNAQTGDNNSFGRDIDSWIKAEVSGIGFEGETGIKDPFFLKSDMTASLTLFVQKKEELNYDFGVKAWGISSNLTKPILPHLNAGLSLTYENRTRFGDEEDYNLATDPGDEYDTRNILKTSLALAYDTRDSVVRPRTGMFTSLTTDIYTGFNSDLDDFIKYALDVRQYLTPMKRVTFALRTRLGYIQPISAPEAIAEDRLFFLGGTSDVRGFKENLLAHDLDMEPVGGMSVVSASLESRISLTEKLEWIMFLDGGRLGETTGTAVEQGFRTSLGGGFSYGTVIGPISLLYGYKLNQDEYESPGQIHFSFGYTF</sequence>
<feature type="domain" description="POTRA" evidence="6">
    <location>
        <begin position="201"/>
        <end position="289"/>
    </location>
</feature>
<dbReference type="KEGG" id="dat:HRM2_25870"/>
<dbReference type="RefSeq" id="WP_015904445.1">
    <property type="nucleotide sequence ID" value="NC_012108.1"/>
</dbReference>
<evidence type="ECO:0000313" key="7">
    <source>
        <dbReference type="EMBL" id="ACN15681.1"/>
    </source>
</evidence>
<feature type="chain" id="PRO_5002900587" evidence="5">
    <location>
        <begin position="25"/>
        <end position="779"/>
    </location>
</feature>
<name>C0QH32_DESAH</name>
<dbReference type="EMBL" id="CP001087">
    <property type="protein sequence ID" value="ACN15681.1"/>
    <property type="molecule type" value="Genomic_DNA"/>
</dbReference>
<dbReference type="InterPro" id="IPR039910">
    <property type="entry name" value="D15-like"/>
</dbReference>
<evidence type="ECO:0000256" key="2">
    <source>
        <dbReference type="ARBA" id="ARBA00022452"/>
    </source>
</evidence>
<keyword evidence="4" id="KW-0472">Membrane</keyword>
<evidence type="ECO:0000313" key="8">
    <source>
        <dbReference type="Proteomes" id="UP000000442"/>
    </source>
</evidence>
<dbReference type="PANTHER" id="PTHR12815:SF18">
    <property type="entry name" value="SORTING AND ASSEMBLY MACHINERY COMPONENT 50 HOMOLOG"/>
    <property type="match status" value="1"/>
</dbReference>
<dbReference type="InterPro" id="IPR034746">
    <property type="entry name" value="POTRA"/>
</dbReference>
<dbReference type="Gene3D" id="2.40.160.50">
    <property type="entry name" value="membrane protein fhac: a member of the omp85/tpsb transporter family"/>
    <property type="match status" value="1"/>
</dbReference>
<evidence type="ECO:0000256" key="3">
    <source>
        <dbReference type="ARBA" id="ARBA00022692"/>
    </source>
</evidence>
<keyword evidence="2" id="KW-1134">Transmembrane beta strand</keyword>
<evidence type="ECO:0000256" key="5">
    <source>
        <dbReference type="SAM" id="SignalP"/>
    </source>
</evidence>
<dbReference type="Proteomes" id="UP000000442">
    <property type="component" value="Chromosome"/>
</dbReference>
<reference evidence="7 8" key="1">
    <citation type="journal article" date="2009" name="Environ. Microbiol.">
        <title>Genome sequence of Desulfobacterium autotrophicum HRM2, a marine sulfate reducer oxidizing organic carbon completely to carbon dioxide.</title>
        <authorList>
            <person name="Strittmatter A.W."/>
            <person name="Liesegang H."/>
            <person name="Rabus R."/>
            <person name="Decker I."/>
            <person name="Amann J."/>
            <person name="Andres S."/>
            <person name="Henne A."/>
            <person name="Fricke W.F."/>
            <person name="Martinez-Arias R."/>
            <person name="Bartels D."/>
            <person name="Goesmann A."/>
            <person name="Krause L."/>
            <person name="Puehler A."/>
            <person name="Klenk H.P."/>
            <person name="Richter M."/>
            <person name="Schuler M."/>
            <person name="Gloeckner F.O."/>
            <person name="Meyerdierks A."/>
            <person name="Gottschalk G."/>
            <person name="Amann R."/>
        </authorList>
    </citation>
    <scope>NUCLEOTIDE SEQUENCE [LARGE SCALE GENOMIC DNA]</scope>
    <source>
        <strain evidence="8">ATCC 43914 / DSM 3382 / HRM2</strain>
    </source>
</reference>
<dbReference type="PROSITE" id="PS51779">
    <property type="entry name" value="POTRA"/>
    <property type="match status" value="2"/>
</dbReference>
<feature type="signal peptide" evidence="5">
    <location>
        <begin position="1"/>
        <end position="24"/>
    </location>
</feature>
<feature type="domain" description="POTRA" evidence="6">
    <location>
        <begin position="375"/>
        <end position="449"/>
    </location>
</feature>
<evidence type="ECO:0000256" key="4">
    <source>
        <dbReference type="ARBA" id="ARBA00023136"/>
    </source>
</evidence>
<dbReference type="InterPro" id="IPR000184">
    <property type="entry name" value="Bac_surfAg_D15"/>
</dbReference>
<dbReference type="PANTHER" id="PTHR12815">
    <property type="entry name" value="SORTING AND ASSEMBLY MACHINERY SAMM50 PROTEIN FAMILY MEMBER"/>
    <property type="match status" value="1"/>
</dbReference>
<proteinExistence type="predicted"/>
<dbReference type="HOGENOM" id="CLU_359318_0_0_7"/>
<evidence type="ECO:0000256" key="1">
    <source>
        <dbReference type="ARBA" id="ARBA00004370"/>
    </source>
</evidence>